<sequence length="515" mass="59044">MFYLRTVYYITGLWLCLFGVQAANGQAKVFPSPAADGVVMPRRDTVPEPLKETVQKLIKDSLPQPPAQQPVIGAVTDTAYIVVRNIEVAGNKRTRTSIVLRELGVRAGDTIRLRTLAETLETNRKQLLNTSLFLNVVANVRNWNGNAADLSFEVWERWYLLAFPIFKLADRNFNQWWVEKNHSLDRVNVGLKVFQDNLTGRNDDLYGDVTVGYTQKFLLGYNLPYIDKKLRHGVGFVVSYSRNREINFISDYNKQQFYREDDFLRRQFSASATYTYRKAISTKHQLYIGYYNESVNDTVARLNPDYLGGGRTDIRYLELGYRLQFIQADSWQYPLVGRSFTGELSKVGLAGLSDLDFVRMRIKAARYWQLAKKTYGALSVMGQTKLPDKQPYIGVRAMGYGDDYLRGLEYYVVDGTAFFILKSTLRRELLNFKVHLPIVPKKFSNLPIRVLAKAYGDMGYGYSRQSLHGSLNNKMLYTAGLGLDVVSFYDTCIRFEYSINQMGEKGLFLHAKLDM</sequence>
<dbReference type="Gene3D" id="2.40.160.50">
    <property type="entry name" value="membrane protein fhac: a member of the omp85/tpsb transporter family"/>
    <property type="match status" value="1"/>
</dbReference>
<dbReference type="GO" id="GO:0019867">
    <property type="term" value="C:outer membrane"/>
    <property type="evidence" value="ECO:0007669"/>
    <property type="project" value="InterPro"/>
</dbReference>
<dbReference type="EMBL" id="RMBX01000007">
    <property type="protein sequence ID" value="RPD40440.1"/>
    <property type="molecule type" value="Genomic_DNA"/>
</dbReference>
<comment type="caution">
    <text evidence="2">The sequence shown here is derived from an EMBL/GenBank/DDBJ whole genome shotgun (WGS) entry which is preliminary data.</text>
</comment>
<accession>A0A3N4MK20</accession>
<protein>
    <recommendedName>
        <fullName evidence="1">POTRA domain-containing protein</fullName>
    </recommendedName>
</protein>
<dbReference type="Proteomes" id="UP000279089">
    <property type="component" value="Unassembled WGS sequence"/>
</dbReference>
<dbReference type="InterPro" id="IPR010827">
    <property type="entry name" value="BamA/TamA_POTRA"/>
</dbReference>
<name>A0A3N4MK20_9BACT</name>
<dbReference type="Pfam" id="PF07244">
    <property type="entry name" value="POTRA"/>
    <property type="match status" value="1"/>
</dbReference>
<feature type="domain" description="POTRA" evidence="1">
    <location>
        <begin position="82"/>
        <end position="156"/>
    </location>
</feature>
<reference evidence="3" key="1">
    <citation type="submission" date="2018-11" db="EMBL/GenBank/DDBJ databases">
        <title>Chitinophaga lutea sp.nov., isolate from arsenic contaminated soil.</title>
        <authorList>
            <person name="Zong Y."/>
        </authorList>
    </citation>
    <scope>NUCLEOTIDE SEQUENCE [LARGE SCALE GENOMIC DNA]</scope>
    <source>
        <strain evidence="3">YLT18</strain>
    </source>
</reference>
<keyword evidence="3" id="KW-1185">Reference proteome</keyword>
<gene>
    <name evidence="2" type="ORF">EG028_14130</name>
</gene>
<dbReference type="Gene3D" id="3.10.20.310">
    <property type="entry name" value="membrane protein fhac"/>
    <property type="match status" value="1"/>
</dbReference>
<dbReference type="AlphaFoldDB" id="A0A3N4MK20"/>
<organism evidence="2 3">
    <name type="scientific">Chitinophaga barathri</name>
    <dbReference type="NCBI Taxonomy" id="1647451"/>
    <lineage>
        <taxon>Bacteria</taxon>
        <taxon>Pseudomonadati</taxon>
        <taxon>Bacteroidota</taxon>
        <taxon>Chitinophagia</taxon>
        <taxon>Chitinophagales</taxon>
        <taxon>Chitinophagaceae</taxon>
        <taxon>Chitinophaga</taxon>
    </lineage>
</organism>
<proteinExistence type="predicted"/>
<evidence type="ECO:0000259" key="1">
    <source>
        <dbReference type="Pfam" id="PF07244"/>
    </source>
</evidence>
<evidence type="ECO:0000313" key="2">
    <source>
        <dbReference type="EMBL" id="RPD40440.1"/>
    </source>
</evidence>
<dbReference type="OrthoDB" id="9768717at2"/>
<evidence type="ECO:0000313" key="3">
    <source>
        <dbReference type="Proteomes" id="UP000279089"/>
    </source>
</evidence>